<feature type="transmembrane region" description="Helical" evidence="1">
    <location>
        <begin position="92"/>
        <end position="111"/>
    </location>
</feature>
<keyword evidence="3" id="KW-1185">Reference proteome</keyword>
<feature type="transmembrane region" description="Helical" evidence="1">
    <location>
        <begin position="123"/>
        <end position="144"/>
    </location>
</feature>
<feature type="transmembrane region" description="Helical" evidence="1">
    <location>
        <begin position="59"/>
        <end position="80"/>
    </location>
</feature>
<feature type="transmembrane region" description="Helical" evidence="1">
    <location>
        <begin position="156"/>
        <end position="175"/>
    </location>
</feature>
<accession>A0ABY2QBS5</accession>
<evidence type="ECO:0000256" key="1">
    <source>
        <dbReference type="SAM" id="Phobius"/>
    </source>
</evidence>
<reference evidence="2 3" key="1">
    <citation type="submission" date="2019-04" db="EMBL/GenBank/DDBJ databases">
        <title>Mesorhizobium composti sp. nov., isolated from compost.</title>
        <authorList>
            <person name="Lin S.-Y."/>
            <person name="Hameed A."/>
            <person name="Hsieh Y.-T."/>
            <person name="Young C.-C."/>
        </authorList>
    </citation>
    <scope>NUCLEOTIDE SEQUENCE [LARGE SCALE GENOMIC DNA]</scope>
    <source>
        <strain evidence="2 3">CC-YTH430</strain>
    </source>
</reference>
<organism evidence="2 3">
    <name type="scientific">Ollibium composti</name>
    <dbReference type="NCBI Taxonomy" id="2675109"/>
    <lineage>
        <taxon>Bacteria</taxon>
        <taxon>Pseudomonadati</taxon>
        <taxon>Pseudomonadota</taxon>
        <taxon>Alphaproteobacteria</taxon>
        <taxon>Hyphomicrobiales</taxon>
        <taxon>Phyllobacteriaceae</taxon>
        <taxon>Ollibium</taxon>
    </lineage>
</organism>
<protein>
    <submittedName>
        <fullName evidence="2">DUF1109 family protein</fullName>
    </submittedName>
</protein>
<keyword evidence="1" id="KW-0812">Transmembrane</keyword>
<feature type="transmembrane region" description="Helical" evidence="1">
    <location>
        <begin position="21"/>
        <end position="44"/>
    </location>
</feature>
<dbReference type="Proteomes" id="UP000306441">
    <property type="component" value="Unassembled WGS sequence"/>
</dbReference>
<comment type="caution">
    <text evidence="2">The sequence shown here is derived from an EMBL/GenBank/DDBJ whole genome shotgun (WGS) entry which is preliminary data.</text>
</comment>
<dbReference type="Pfam" id="PF06532">
    <property type="entry name" value="NrsF"/>
    <property type="match status" value="1"/>
</dbReference>
<keyword evidence="1" id="KW-1133">Transmembrane helix</keyword>
<dbReference type="RefSeq" id="WP_136354909.1">
    <property type="nucleotide sequence ID" value="NZ_SSNY01000002.1"/>
</dbReference>
<feature type="transmembrane region" description="Helical" evidence="1">
    <location>
        <begin position="187"/>
        <end position="205"/>
    </location>
</feature>
<evidence type="ECO:0000313" key="2">
    <source>
        <dbReference type="EMBL" id="THF59138.1"/>
    </source>
</evidence>
<name>A0ABY2QBS5_9HYPH</name>
<evidence type="ECO:0000313" key="3">
    <source>
        <dbReference type="Proteomes" id="UP000306441"/>
    </source>
</evidence>
<gene>
    <name evidence="2" type="ORF">E6C48_05700</name>
</gene>
<dbReference type="EMBL" id="SSNY01000002">
    <property type="protein sequence ID" value="THF59138.1"/>
    <property type="molecule type" value="Genomic_DNA"/>
</dbReference>
<sequence>METDDLIKALARDARAAGPSLAATLAGALLPALLAAAVVFFAVLGPRPDFMAAAATPRFLLKFVVTGVLAATAFACLPALLRPGARNRAMPLLLLAPAIIAVAVLGEFAAIPRAYWAARWIGTNNLVCLASIPLIGAGPLALFLAAARRGAPTSPALAGAVAGLLAGGIGALFYAAHCTDDSPFFVATWYGIAIAALALLGAALGRRLLRW</sequence>
<keyword evidence="1" id="KW-0472">Membrane</keyword>
<proteinExistence type="predicted"/>
<dbReference type="InterPro" id="IPR009495">
    <property type="entry name" value="NrsF"/>
</dbReference>